<proteinExistence type="predicted"/>
<keyword evidence="2" id="KW-1185">Reference proteome</keyword>
<protein>
    <submittedName>
        <fullName evidence="1">Uncharacterized protein</fullName>
    </submittedName>
</protein>
<dbReference type="EMBL" id="BGPR01036191">
    <property type="protein sequence ID" value="GBO11292.1"/>
    <property type="molecule type" value="Genomic_DNA"/>
</dbReference>
<organism evidence="1 2">
    <name type="scientific">Araneus ventricosus</name>
    <name type="common">Orbweaver spider</name>
    <name type="synonym">Epeira ventricosa</name>
    <dbReference type="NCBI Taxonomy" id="182803"/>
    <lineage>
        <taxon>Eukaryota</taxon>
        <taxon>Metazoa</taxon>
        <taxon>Ecdysozoa</taxon>
        <taxon>Arthropoda</taxon>
        <taxon>Chelicerata</taxon>
        <taxon>Arachnida</taxon>
        <taxon>Araneae</taxon>
        <taxon>Araneomorphae</taxon>
        <taxon>Entelegynae</taxon>
        <taxon>Araneoidea</taxon>
        <taxon>Araneidae</taxon>
        <taxon>Araneus</taxon>
    </lineage>
</organism>
<evidence type="ECO:0000313" key="2">
    <source>
        <dbReference type="Proteomes" id="UP000499080"/>
    </source>
</evidence>
<name>A0A4Y2UF24_ARAVE</name>
<reference evidence="1 2" key="1">
    <citation type="journal article" date="2019" name="Sci. Rep.">
        <title>Orb-weaving spider Araneus ventricosus genome elucidates the spidroin gene catalogue.</title>
        <authorList>
            <person name="Kono N."/>
            <person name="Nakamura H."/>
            <person name="Ohtoshi R."/>
            <person name="Moran D.A.P."/>
            <person name="Shinohara A."/>
            <person name="Yoshida Y."/>
            <person name="Fujiwara M."/>
            <person name="Mori M."/>
            <person name="Tomita M."/>
            <person name="Arakawa K."/>
        </authorList>
    </citation>
    <scope>NUCLEOTIDE SEQUENCE [LARGE SCALE GENOMIC DNA]</scope>
</reference>
<accession>A0A4Y2UF24</accession>
<gene>
    <name evidence="1" type="ORF">AVEN_98453_1</name>
</gene>
<comment type="caution">
    <text evidence="1">The sequence shown here is derived from an EMBL/GenBank/DDBJ whole genome shotgun (WGS) entry which is preliminary data.</text>
</comment>
<dbReference type="Proteomes" id="UP000499080">
    <property type="component" value="Unassembled WGS sequence"/>
</dbReference>
<evidence type="ECO:0000313" key="1">
    <source>
        <dbReference type="EMBL" id="GBO11292.1"/>
    </source>
</evidence>
<dbReference type="AlphaFoldDB" id="A0A4Y2UF24"/>
<sequence>MALLYDLEYIVQDRLDLSGSGVNWKPPAPSLDHSQSKLPLTSGSGMATTYDLEYIRSKTGWIFQWKGCVSKLRPQAQTMHSPNFRLHHGRRRDIGTAWNLEDSRRFRAFLGPQPQLQICEREDLRTNQLGSHTPGLSYDPKSRNRGMIGLTIQYANEPDHHGLSNAVKSLHQCRSLRIHYSSLD</sequence>